<evidence type="ECO:0000256" key="4">
    <source>
        <dbReference type="ARBA" id="ARBA00022840"/>
    </source>
</evidence>
<dbReference type="SUPFAM" id="SSF90123">
    <property type="entry name" value="ABC transporter transmembrane region"/>
    <property type="match status" value="1"/>
</dbReference>
<dbReference type="SUPFAM" id="SSF52540">
    <property type="entry name" value="P-loop containing nucleoside triphosphate hydrolases"/>
    <property type="match status" value="1"/>
</dbReference>
<reference evidence="9 10" key="1">
    <citation type="submission" date="2023-07" db="EMBL/GenBank/DDBJ databases">
        <title>Sequencing the genomes of 1000 actinobacteria strains.</title>
        <authorList>
            <person name="Klenk H.-P."/>
        </authorList>
    </citation>
    <scope>NUCLEOTIDE SEQUENCE [LARGE SCALE GENOMIC DNA]</scope>
    <source>
        <strain evidence="9 10">DSM 19515</strain>
    </source>
</reference>
<dbReference type="PANTHER" id="PTHR24221:SF654">
    <property type="entry name" value="ATP-BINDING CASSETTE SUB-FAMILY B MEMBER 6"/>
    <property type="match status" value="1"/>
</dbReference>
<dbReference type="PROSITE" id="PS00211">
    <property type="entry name" value="ABC_TRANSPORTER_1"/>
    <property type="match status" value="1"/>
</dbReference>
<evidence type="ECO:0000256" key="6">
    <source>
        <dbReference type="ARBA" id="ARBA00023136"/>
    </source>
</evidence>
<proteinExistence type="predicted"/>
<keyword evidence="3" id="KW-0547">Nucleotide-binding</keyword>
<dbReference type="InterPro" id="IPR039421">
    <property type="entry name" value="Type_1_exporter"/>
</dbReference>
<comment type="caution">
    <text evidence="9">The sequence shown here is derived from an EMBL/GenBank/DDBJ whole genome shotgun (WGS) entry which is preliminary data.</text>
</comment>
<feature type="transmembrane region" description="Helical" evidence="7">
    <location>
        <begin position="20"/>
        <end position="46"/>
    </location>
</feature>
<accession>A0ABT9PG10</accession>
<feature type="transmembrane region" description="Helical" evidence="7">
    <location>
        <begin position="276"/>
        <end position="298"/>
    </location>
</feature>
<comment type="subcellular location">
    <subcellularLocation>
        <location evidence="1">Cell membrane</location>
        <topology evidence="1">Multi-pass membrane protein</topology>
    </subcellularLocation>
</comment>
<dbReference type="RefSeq" id="WP_307634338.1">
    <property type="nucleotide sequence ID" value="NZ_JAUSQL010000001.1"/>
</dbReference>
<keyword evidence="6 7" id="KW-0472">Membrane</keyword>
<keyword evidence="4 9" id="KW-0067">ATP-binding</keyword>
<evidence type="ECO:0000313" key="9">
    <source>
        <dbReference type="EMBL" id="MDP9831656.1"/>
    </source>
</evidence>
<keyword evidence="5 7" id="KW-1133">Transmembrane helix</keyword>
<dbReference type="PROSITE" id="PS50893">
    <property type="entry name" value="ABC_TRANSPORTER_2"/>
    <property type="match status" value="1"/>
</dbReference>
<sequence length="587" mass="64077">MNEFRNYPDWLWALRYGWQASPAFATASTIALLCVALVPAVNVLLIRQLSSSLAHSDGAVALIILTGVVFGAGGAFQQVANTLSRVNAMKVNTFASDHFDSVLARRSANSYASESFMEKLRKARQCTVEGHVSSQFQATINILTATMTASTLALTLCDLSERAAMISVLAPIPTVVAYAWYGRQESRLWPDAAEKSRRSVYFQDQISYQSTGSELANLRASSFIASRSQEMRGLYRRIREKLEGLAVVSDAMSGLATTILFCLALIFLYRDSAQDVGAVFAGIVGLMSGIGAMAGIGYQVGELIISVPANRHFRDFLRTEDDHLPELDIESVQKFCASDVTVRYGDVVAVQLANLAAVQGALVAIVGENGSGKTSLIRAMMGTQPEVSGRLKIGELSVDLSSGAFRYPYAVIHQDYGHYELTVREFLTMGLNGEEISESQIVEALRFAEAYSFVSELAEGTRTLLGAQWGGVNLSGGQWQRLTIARAFLSNAPVWFLDEPTSAIDAPTEELIFEKFSREATRRIIILTTHRVSTLRSAGRIYVMQDGAIVEEGAFGELLSRGGEFNRMFHSQLENVADLNSGTILRD</sequence>
<protein>
    <submittedName>
        <fullName evidence="9">ATP-binding cassette subfamily B protein</fullName>
    </submittedName>
</protein>
<dbReference type="GO" id="GO:0005524">
    <property type="term" value="F:ATP binding"/>
    <property type="evidence" value="ECO:0007669"/>
    <property type="project" value="UniProtKB-KW"/>
</dbReference>
<keyword evidence="10" id="KW-1185">Reference proteome</keyword>
<gene>
    <name evidence="9" type="ORF">J2S45_000335</name>
</gene>
<dbReference type="Gene3D" id="1.20.1560.10">
    <property type="entry name" value="ABC transporter type 1, transmembrane domain"/>
    <property type="match status" value="1"/>
</dbReference>
<dbReference type="InterPro" id="IPR017871">
    <property type="entry name" value="ABC_transporter-like_CS"/>
</dbReference>
<evidence type="ECO:0000256" key="2">
    <source>
        <dbReference type="ARBA" id="ARBA00022692"/>
    </source>
</evidence>
<dbReference type="Proteomes" id="UP001230145">
    <property type="component" value="Unassembled WGS sequence"/>
</dbReference>
<dbReference type="InterPro" id="IPR003439">
    <property type="entry name" value="ABC_transporter-like_ATP-bd"/>
</dbReference>
<dbReference type="InterPro" id="IPR003593">
    <property type="entry name" value="AAA+_ATPase"/>
</dbReference>
<dbReference type="EMBL" id="JAUSQL010000001">
    <property type="protein sequence ID" value="MDP9831656.1"/>
    <property type="molecule type" value="Genomic_DNA"/>
</dbReference>
<feature type="domain" description="ABC transporter" evidence="8">
    <location>
        <begin position="327"/>
        <end position="571"/>
    </location>
</feature>
<dbReference type="Gene3D" id="3.40.50.300">
    <property type="entry name" value="P-loop containing nucleotide triphosphate hydrolases"/>
    <property type="match status" value="1"/>
</dbReference>
<evidence type="ECO:0000259" key="8">
    <source>
        <dbReference type="PROSITE" id="PS50893"/>
    </source>
</evidence>
<keyword evidence="2 7" id="KW-0812">Transmembrane</keyword>
<dbReference type="InterPro" id="IPR036640">
    <property type="entry name" value="ABC1_TM_sf"/>
</dbReference>
<organism evidence="9 10">
    <name type="scientific">Trueperella abortisuis</name>
    <dbReference type="NCBI Taxonomy" id="445930"/>
    <lineage>
        <taxon>Bacteria</taxon>
        <taxon>Bacillati</taxon>
        <taxon>Actinomycetota</taxon>
        <taxon>Actinomycetes</taxon>
        <taxon>Actinomycetales</taxon>
        <taxon>Actinomycetaceae</taxon>
        <taxon>Trueperella</taxon>
    </lineage>
</organism>
<dbReference type="SMART" id="SM00382">
    <property type="entry name" value="AAA"/>
    <property type="match status" value="1"/>
</dbReference>
<evidence type="ECO:0000256" key="7">
    <source>
        <dbReference type="SAM" id="Phobius"/>
    </source>
</evidence>
<dbReference type="InterPro" id="IPR027417">
    <property type="entry name" value="P-loop_NTPase"/>
</dbReference>
<feature type="transmembrane region" description="Helical" evidence="7">
    <location>
        <begin position="58"/>
        <end position="80"/>
    </location>
</feature>
<dbReference type="PANTHER" id="PTHR24221">
    <property type="entry name" value="ATP-BINDING CASSETTE SUB-FAMILY B"/>
    <property type="match status" value="1"/>
</dbReference>
<dbReference type="Pfam" id="PF00005">
    <property type="entry name" value="ABC_tran"/>
    <property type="match status" value="1"/>
</dbReference>
<evidence type="ECO:0000256" key="5">
    <source>
        <dbReference type="ARBA" id="ARBA00022989"/>
    </source>
</evidence>
<name>A0ABT9PG10_9ACTO</name>
<evidence type="ECO:0000256" key="1">
    <source>
        <dbReference type="ARBA" id="ARBA00004651"/>
    </source>
</evidence>
<evidence type="ECO:0000313" key="10">
    <source>
        <dbReference type="Proteomes" id="UP001230145"/>
    </source>
</evidence>
<feature type="transmembrane region" description="Helical" evidence="7">
    <location>
        <begin position="251"/>
        <end position="269"/>
    </location>
</feature>
<evidence type="ECO:0000256" key="3">
    <source>
        <dbReference type="ARBA" id="ARBA00022741"/>
    </source>
</evidence>